<organism evidence="4 5">
    <name type="scientific">Actinomadura darangshiensis</name>
    <dbReference type="NCBI Taxonomy" id="705336"/>
    <lineage>
        <taxon>Bacteria</taxon>
        <taxon>Bacillati</taxon>
        <taxon>Actinomycetota</taxon>
        <taxon>Actinomycetes</taxon>
        <taxon>Streptosporangiales</taxon>
        <taxon>Thermomonosporaceae</taxon>
        <taxon>Actinomadura</taxon>
    </lineage>
</organism>
<accession>A0A4R5BEQ0</accession>
<keyword evidence="5" id="KW-1185">Reference proteome</keyword>
<dbReference type="GO" id="GO:0016747">
    <property type="term" value="F:acyltransferase activity, transferring groups other than amino-acyl groups"/>
    <property type="evidence" value="ECO:0007669"/>
    <property type="project" value="InterPro"/>
</dbReference>
<dbReference type="Proteomes" id="UP000295578">
    <property type="component" value="Unassembled WGS sequence"/>
</dbReference>
<dbReference type="PANTHER" id="PTHR43072">
    <property type="entry name" value="N-ACETYLTRANSFERASE"/>
    <property type="match status" value="1"/>
</dbReference>
<evidence type="ECO:0000313" key="4">
    <source>
        <dbReference type="EMBL" id="TDD84781.1"/>
    </source>
</evidence>
<sequence length="158" mass="17129">MRPADADQVLAIYQHGLDTGHASFETVAPTWSDFDAAKLDRYRYVATGPEADSVLGWVAAGPVSDRCCYAGVIEHSVYVGPRARGLGIGAALLSTLIAATEADGIWTIQSGVFPENTASLRLHARAGFRTVGTRRRIGRLHGRWRDVVLLERRSPSVL</sequence>
<name>A0A4R5BEQ0_9ACTN</name>
<dbReference type="RefSeq" id="WP_132197148.1">
    <property type="nucleotide sequence ID" value="NZ_SMKY01000042.1"/>
</dbReference>
<evidence type="ECO:0000259" key="3">
    <source>
        <dbReference type="PROSITE" id="PS51186"/>
    </source>
</evidence>
<dbReference type="Pfam" id="PF00583">
    <property type="entry name" value="Acetyltransf_1"/>
    <property type="match status" value="1"/>
</dbReference>
<dbReference type="EMBL" id="SMKY01000042">
    <property type="protein sequence ID" value="TDD84781.1"/>
    <property type="molecule type" value="Genomic_DNA"/>
</dbReference>
<dbReference type="OrthoDB" id="3173333at2"/>
<dbReference type="PROSITE" id="PS51186">
    <property type="entry name" value="GNAT"/>
    <property type="match status" value="1"/>
</dbReference>
<comment type="caution">
    <text evidence="4">The sequence shown here is derived from an EMBL/GenBank/DDBJ whole genome shotgun (WGS) entry which is preliminary data.</text>
</comment>
<evidence type="ECO:0000256" key="2">
    <source>
        <dbReference type="ARBA" id="ARBA00023315"/>
    </source>
</evidence>
<dbReference type="SUPFAM" id="SSF55729">
    <property type="entry name" value="Acyl-CoA N-acyltransferases (Nat)"/>
    <property type="match status" value="1"/>
</dbReference>
<dbReference type="Gene3D" id="3.40.630.30">
    <property type="match status" value="1"/>
</dbReference>
<reference evidence="4 5" key="1">
    <citation type="submission" date="2019-03" db="EMBL/GenBank/DDBJ databases">
        <title>Draft genome sequences of novel Actinobacteria.</title>
        <authorList>
            <person name="Sahin N."/>
            <person name="Ay H."/>
            <person name="Saygin H."/>
        </authorList>
    </citation>
    <scope>NUCLEOTIDE SEQUENCE [LARGE SCALE GENOMIC DNA]</scope>
    <source>
        <strain evidence="4 5">DSM 45941</strain>
    </source>
</reference>
<protein>
    <submittedName>
        <fullName evidence="4">N-acetyltransferase family protein</fullName>
    </submittedName>
</protein>
<dbReference type="InterPro" id="IPR000182">
    <property type="entry name" value="GNAT_dom"/>
</dbReference>
<keyword evidence="1 4" id="KW-0808">Transferase</keyword>
<keyword evidence="2" id="KW-0012">Acyltransferase</keyword>
<dbReference type="InterPro" id="IPR016181">
    <property type="entry name" value="Acyl_CoA_acyltransferase"/>
</dbReference>
<evidence type="ECO:0000256" key="1">
    <source>
        <dbReference type="ARBA" id="ARBA00022679"/>
    </source>
</evidence>
<dbReference type="CDD" id="cd04301">
    <property type="entry name" value="NAT_SF"/>
    <property type="match status" value="1"/>
</dbReference>
<proteinExistence type="predicted"/>
<dbReference type="PANTHER" id="PTHR43072:SF23">
    <property type="entry name" value="UPF0039 PROTEIN C11D3.02C"/>
    <property type="match status" value="1"/>
</dbReference>
<gene>
    <name evidence="4" type="ORF">E1293_12465</name>
</gene>
<feature type="domain" description="N-acetyltransferase" evidence="3">
    <location>
        <begin position="1"/>
        <end position="151"/>
    </location>
</feature>
<evidence type="ECO:0000313" key="5">
    <source>
        <dbReference type="Proteomes" id="UP000295578"/>
    </source>
</evidence>
<dbReference type="AlphaFoldDB" id="A0A4R5BEQ0"/>